<evidence type="ECO:0000256" key="2">
    <source>
        <dbReference type="ARBA" id="ARBA00001946"/>
    </source>
</evidence>
<keyword evidence="4 11" id="KW-0808">Transferase</keyword>
<evidence type="ECO:0000256" key="1">
    <source>
        <dbReference type="ARBA" id="ARBA00001771"/>
    </source>
</evidence>
<keyword evidence="9 11" id="KW-0460">Magnesium</keyword>
<comment type="cofactor">
    <cofactor evidence="2 11">
        <name>Mg(2+)</name>
        <dbReference type="ChEBI" id="CHEBI:18420"/>
    </cofactor>
</comment>
<evidence type="ECO:0000256" key="4">
    <source>
        <dbReference type="ARBA" id="ARBA00022679"/>
    </source>
</evidence>
<comment type="pathway">
    <text evidence="3 11">Cofactor biosynthesis; thiamine diphosphate biosynthesis; 4-methyl-5-(2-phosphoethyl)-thiazole from 5-(2-hydroxyethyl)-4-methylthiazole: step 1/1.</text>
</comment>
<dbReference type="CDD" id="cd01170">
    <property type="entry name" value="THZ_kinase"/>
    <property type="match status" value="1"/>
</dbReference>
<evidence type="ECO:0000313" key="12">
    <source>
        <dbReference type="EMBL" id="MBM7636503.1"/>
    </source>
</evidence>
<name>A0ABS2PM42_9STRE</name>
<keyword evidence="7 11" id="KW-0418">Kinase</keyword>
<dbReference type="InterPro" id="IPR000417">
    <property type="entry name" value="Hyethyz_kinase"/>
</dbReference>
<dbReference type="Proteomes" id="UP000809081">
    <property type="component" value="Unassembled WGS sequence"/>
</dbReference>
<feature type="binding site" evidence="11">
    <location>
        <position position="39"/>
    </location>
    <ligand>
        <name>substrate</name>
    </ligand>
</feature>
<dbReference type="EC" id="2.7.1.50" evidence="11"/>
<keyword evidence="10 11" id="KW-0784">Thiamine biosynthesis</keyword>
<dbReference type="SUPFAM" id="SSF53613">
    <property type="entry name" value="Ribokinase-like"/>
    <property type="match status" value="1"/>
</dbReference>
<comment type="caution">
    <text evidence="12">The sequence shown here is derived from an EMBL/GenBank/DDBJ whole genome shotgun (WGS) entry which is preliminary data.</text>
</comment>
<dbReference type="EMBL" id="JAFBEI010000026">
    <property type="protein sequence ID" value="MBM7636503.1"/>
    <property type="molecule type" value="Genomic_DNA"/>
</dbReference>
<dbReference type="Pfam" id="PF02110">
    <property type="entry name" value="HK"/>
    <property type="match status" value="1"/>
</dbReference>
<keyword evidence="6 11" id="KW-0547">Nucleotide-binding</keyword>
<evidence type="ECO:0000256" key="11">
    <source>
        <dbReference type="HAMAP-Rule" id="MF_00228"/>
    </source>
</evidence>
<gene>
    <name evidence="11" type="primary">thiM</name>
    <name evidence="12" type="ORF">JOC31_001327</name>
</gene>
<comment type="function">
    <text evidence="11">Catalyzes the phosphorylation of the hydroxyl group of 4-methyl-5-beta-hydroxyethylthiazole (THZ).</text>
</comment>
<evidence type="ECO:0000256" key="3">
    <source>
        <dbReference type="ARBA" id="ARBA00004868"/>
    </source>
</evidence>
<evidence type="ECO:0000256" key="5">
    <source>
        <dbReference type="ARBA" id="ARBA00022723"/>
    </source>
</evidence>
<dbReference type="Gene3D" id="3.40.1190.20">
    <property type="match status" value="1"/>
</dbReference>
<dbReference type="GO" id="GO:0004417">
    <property type="term" value="F:hydroxyethylthiazole kinase activity"/>
    <property type="evidence" value="ECO:0007669"/>
    <property type="project" value="UniProtKB-EC"/>
</dbReference>
<feature type="binding site" evidence="11">
    <location>
        <position position="160"/>
    </location>
    <ligand>
        <name>ATP</name>
        <dbReference type="ChEBI" id="CHEBI:30616"/>
    </ligand>
</feature>
<comment type="catalytic activity">
    <reaction evidence="1 11">
        <text>5-(2-hydroxyethyl)-4-methylthiazole + ATP = 4-methyl-5-(2-phosphooxyethyl)-thiazole + ADP + H(+)</text>
        <dbReference type="Rhea" id="RHEA:24212"/>
        <dbReference type="ChEBI" id="CHEBI:15378"/>
        <dbReference type="ChEBI" id="CHEBI:17957"/>
        <dbReference type="ChEBI" id="CHEBI:30616"/>
        <dbReference type="ChEBI" id="CHEBI:58296"/>
        <dbReference type="ChEBI" id="CHEBI:456216"/>
        <dbReference type="EC" id="2.7.1.50"/>
    </reaction>
</comment>
<dbReference type="NCBIfam" id="NF006830">
    <property type="entry name" value="PRK09355.1"/>
    <property type="match status" value="1"/>
</dbReference>
<keyword evidence="8 11" id="KW-0067">ATP-binding</keyword>
<proteinExistence type="inferred from homology"/>
<dbReference type="RefSeq" id="WP_205017377.1">
    <property type="nucleotide sequence ID" value="NZ_JAFBEI010000026.1"/>
</dbReference>
<evidence type="ECO:0000313" key="13">
    <source>
        <dbReference type="Proteomes" id="UP000809081"/>
    </source>
</evidence>
<keyword evidence="13" id="KW-1185">Reference proteome</keyword>
<feature type="binding site" evidence="11">
    <location>
        <position position="187"/>
    </location>
    <ligand>
        <name>substrate</name>
    </ligand>
</feature>
<organism evidence="12 13">
    <name type="scientific">Streptococcus saliviloxodontae</name>
    <dbReference type="NCBI Taxonomy" id="1349416"/>
    <lineage>
        <taxon>Bacteria</taxon>
        <taxon>Bacillati</taxon>
        <taxon>Bacillota</taxon>
        <taxon>Bacilli</taxon>
        <taxon>Lactobacillales</taxon>
        <taxon>Streptococcaceae</taxon>
        <taxon>Streptococcus</taxon>
    </lineage>
</organism>
<feature type="binding site" evidence="11">
    <location>
        <position position="115"/>
    </location>
    <ligand>
        <name>ATP</name>
        <dbReference type="ChEBI" id="CHEBI:30616"/>
    </ligand>
</feature>
<keyword evidence="5 11" id="KW-0479">Metal-binding</keyword>
<dbReference type="PIRSF" id="PIRSF000513">
    <property type="entry name" value="Thz_kinase"/>
    <property type="match status" value="1"/>
</dbReference>
<sequence>MSYLEELRQANPLMICITNHVVKNFTANGLLAIGASPAMSESARDLEDLLRYAQGLLINIGSLTEDSWKLYKEALNLAANYGVPAVLDPVAASAGAFRKEVALDLIRHHKLSLVRGNASEIAALIGQEVKSKGVDSASVDDVGQLALAANKALQLPIVVTGVQDAIAVDGQVRVLKNGSALMPLVTGTGCLLGAVLAAFIHLADQDHLLDCLEEALSTYTIAGEMAEQVSSLPGSYQMAFLDALYQITDKEVNQKIRRVNHNHSCNYYK</sequence>
<comment type="similarity">
    <text evidence="11">Belongs to the Thz kinase family.</text>
</comment>
<accession>A0ABS2PM42</accession>
<protein>
    <recommendedName>
        <fullName evidence="11">Hydroxyethylthiazole kinase</fullName>
        <ecNumber evidence="11">2.7.1.50</ecNumber>
    </recommendedName>
    <alternativeName>
        <fullName evidence="11">4-methyl-5-beta-hydroxyethylthiazole kinase</fullName>
        <shortName evidence="11">TH kinase</shortName>
        <shortName evidence="11">Thz kinase</shortName>
    </alternativeName>
</protein>
<dbReference type="HAMAP" id="MF_00228">
    <property type="entry name" value="Thz_kinase"/>
    <property type="match status" value="1"/>
</dbReference>
<reference evidence="12 13" key="1">
    <citation type="submission" date="2021-01" db="EMBL/GenBank/DDBJ databases">
        <title>Genomic Encyclopedia of Type Strains, Phase IV (KMG-IV): sequencing the most valuable type-strain genomes for metagenomic binning, comparative biology and taxonomic classification.</title>
        <authorList>
            <person name="Goeker M."/>
        </authorList>
    </citation>
    <scope>NUCLEOTIDE SEQUENCE [LARGE SCALE GENOMIC DNA]</scope>
    <source>
        <strain evidence="12 13">DSM 27513</strain>
    </source>
</reference>
<dbReference type="PRINTS" id="PR01099">
    <property type="entry name" value="HYETHTZKNASE"/>
</dbReference>
<evidence type="ECO:0000256" key="9">
    <source>
        <dbReference type="ARBA" id="ARBA00022842"/>
    </source>
</evidence>
<evidence type="ECO:0000256" key="6">
    <source>
        <dbReference type="ARBA" id="ARBA00022741"/>
    </source>
</evidence>
<evidence type="ECO:0000256" key="7">
    <source>
        <dbReference type="ARBA" id="ARBA00022777"/>
    </source>
</evidence>
<evidence type="ECO:0000256" key="10">
    <source>
        <dbReference type="ARBA" id="ARBA00022977"/>
    </source>
</evidence>
<dbReference type="InterPro" id="IPR029056">
    <property type="entry name" value="Ribokinase-like"/>
</dbReference>
<evidence type="ECO:0000256" key="8">
    <source>
        <dbReference type="ARBA" id="ARBA00022840"/>
    </source>
</evidence>